<sequence length="100" mass="10735">MHFHVNCKMSFLASFAASIYLAVIFTCAPRLANTLAVSSPIPLAPPVIMAVRLAASIPWVTSSAVEADPNPLFPAVPVTNLNMLTMLSIRIKSFFTTAKT</sequence>
<name>A0A7C9B0Z2_OPUST</name>
<accession>A0A7C9B0Z2</accession>
<reference evidence="1" key="2">
    <citation type="submission" date="2020-07" db="EMBL/GenBank/DDBJ databases">
        <authorList>
            <person name="Vera ALvarez R."/>
            <person name="Arias-Moreno D.M."/>
            <person name="Jimenez-Jacinto V."/>
            <person name="Jimenez-Bremont J.F."/>
            <person name="Swaminathan K."/>
            <person name="Moose S.P."/>
            <person name="Guerrero-Gonzalez M.L."/>
            <person name="Marino-Ramirez L."/>
            <person name="Landsman D."/>
            <person name="Rodriguez-Kessler M."/>
            <person name="Delgado-Sanchez P."/>
        </authorList>
    </citation>
    <scope>NUCLEOTIDE SEQUENCE</scope>
    <source>
        <tissue evidence="1">Cladode</tissue>
    </source>
</reference>
<proteinExistence type="predicted"/>
<dbReference type="AlphaFoldDB" id="A0A7C9B0Z2"/>
<protein>
    <submittedName>
        <fullName evidence="1">Uncharacterized protein</fullName>
    </submittedName>
</protein>
<organism evidence="1">
    <name type="scientific">Opuntia streptacantha</name>
    <name type="common">Prickly pear cactus</name>
    <name type="synonym">Opuntia cardona</name>
    <dbReference type="NCBI Taxonomy" id="393608"/>
    <lineage>
        <taxon>Eukaryota</taxon>
        <taxon>Viridiplantae</taxon>
        <taxon>Streptophyta</taxon>
        <taxon>Embryophyta</taxon>
        <taxon>Tracheophyta</taxon>
        <taxon>Spermatophyta</taxon>
        <taxon>Magnoliopsida</taxon>
        <taxon>eudicotyledons</taxon>
        <taxon>Gunneridae</taxon>
        <taxon>Pentapetalae</taxon>
        <taxon>Caryophyllales</taxon>
        <taxon>Cactineae</taxon>
        <taxon>Cactaceae</taxon>
        <taxon>Opuntioideae</taxon>
        <taxon>Opuntia</taxon>
    </lineage>
</organism>
<dbReference type="EMBL" id="GISG01286666">
    <property type="protein sequence ID" value="MBA4680376.1"/>
    <property type="molecule type" value="Transcribed_RNA"/>
</dbReference>
<reference evidence="1" key="1">
    <citation type="journal article" date="2013" name="J. Plant Res.">
        <title>Effect of fungi and light on seed germination of three Opuntia species from semiarid lands of central Mexico.</title>
        <authorList>
            <person name="Delgado-Sanchez P."/>
            <person name="Jimenez-Bremont J.F."/>
            <person name="Guerrero-Gonzalez Mde L."/>
            <person name="Flores J."/>
        </authorList>
    </citation>
    <scope>NUCLEOTIDE SEQUENCE</scope>
    <source>
        <tissue evidence="1">Cladode</tissue>
    </source>
</reference>
<evidence type="ECO:0000313" key="1">
    <source>
        <dbReference type="EMBL" id="MBA4680376.1"/>
    </source>
</evidence>